<dbReference type="EMBL" id="FZMO01000064">
    <property type="protein sequence ID" value="SNQ46793.1"/>
    <property type="molecule type" value="Genomic_DNA"/>
</dbReference>
<proteinExistence type="predicted"/>
<reference evidence="1 2" key="1">
    <citation type="submission" date="2017-06" db="EMBL/GenBank/DDBJ databases">
        <authorList>
            <person name="Kim H.J."/>
            <person name="Triplett B.A."/>
        </authorList>
    </citation>
    <scope>NUCLEOTIDE SEQUENCE [LARGE SCALE GENOMIC DNA]</scope>
    <source>
        <strain evidence="1">FRACA_ARgP5</strain>
    </source>
</reference>
<accession>A0A2I2KMB4</accession>
<dbReference type="RefSeq" id="WP_165818268.1">
    <property type="nucleotide sequence ID" value="NZ_FZMO01000064.1"/>
</dbReference>
<evidence type="ECO:0000313" key="1">
    <source>
        <dbReference type="EMBL" id="SNQ46793.1"/>
    </source>
</evidence>
<dbReference type="Proteomes" id="UP000234331">
    <property type="component" value="Unassembled WGS sequence"/>
</dbReference>
<name>A0A2I2KMB4_9ACTN</name>
<keyword evidence="2" id="KW-1185">Reference proteome</keyword>
<dbReference type="AlphaFoldDB" id="A0A2I2KMB4"/>
<evidence type="ECO:0000313" key="2">
    <source>
        <dbReference type="Proteomes" id="UP000234331"/>
    </source>
</evidence>
<sequence>MPVDPATFNSTVIVSGNNVSAGADGYSLGATAMIREAASTAPRQVRK</sequence>
<protein>
    <submittedName>
        <fullName evidence="1">Uncharacterized protein</fullName>
    </submittedName>
</protein>
<gene>
    <name evidence="1" type="ORF">FRACA_1560003</name>
</gene>
<organism evidence="1 2">
    <name type="scientific">Frankia canadensis</name>
    <dbReference type="NCBI Taxonomy" id="1836972"/>
    <lineage>
        <taxon>Bacteria</taxon>
        <taxon>Bacillati</taxon>
        <taxon>Actinomycetota</taxon>
        <taxon>Actinomycetes</taxon>
        <taxon>Frankiales</taxon>
        <taxon>Frankiaceae</taxon>
        <taxon>Frankia</taxon>
    </lineage>
</organism>